<organism evidence="14 15">
    <name type="scientific">Skeletonema marinoi</name>
    <dbReference type="NCBI Taxonomy" id="267567"/>
    <lineage>
        <taxon>Eukaryota</taxon>
        <taxon>Sar</taxon>
        <taxon>Stramenopiles</taxon>
        <taxon>Ochrophyta</taxon>
        <taxon>Bacillariophyta</taxon>
        <taxon>Coscinodiscophyceae</taxon>
        <taxon>Thalassiosirophycidae</taxon>
        <taxon>Thalassiosirales</taxon>
        <taxon>Skeletonemataceae</taxon>
        <taxon>Skeletonema</taxon>
        <taxon>Skeletonema marinoi-dohrnii complex</taxon>
    </lineage>
</organism>
<dbReference type="GO" id="GO:0015031">
    <property type="term" value="P:protein transport"/>
    <property type="evidence" value="ECO:0007669"/>
    <property type="project" value="UniProtKB-KW"/>
</dbReference>
<accession>A0AAD9DE24</accession>
<dbReference type="GO" id="GO:0034727">
    <property type="term" value="P:piecemeal microautophagy of the nucleus"/>
    <property type="evidence" value="ECO:0007669"/>
    <property type="project" value="TreeGrafter"/>
</dbReference>
<comment type="similarity">
    <text evidence="2 11">Belongs to the peptidase C54 family.</text>
</comment>
<evidence type="ECO:0000313" key="14">
    <source>
        <dbReference type="EMBL" id="KAK1744206.1"/>
    </source>
</evidence>
<dbReference type="EMBL" id="JATAAI010000007">
    <property type="protein sequence ID" value="KAK1744206.1"/>
    <property type="molecule type" value="Genomic_DNA"/>
</dbReference>
<evidence type="ECO:0000256" key="1">
    <source>
        <dbReference type="ARBA" id="ARBA00004496"/>
    </source>
</evidence>
<evidence type="ECO:0000256" key="4">
    <source>
        <dbReference type="ARBA" id="ARBA00022490"/>
    </source>
</evidence>
<evidence type="ECO:0000256" key="3">
    <source>
        <dbReference type="ARBA" id="ARBA00022448"/>
    </source>
</evidence>
<name>A0AAD9DE24_9STRA</name>
<reference evidence="14" key="1">
    <citation type="submission" date="2023-06" db="EMBL/GenBank/DDBJ databases">
        <title>Survivors Of The Sea: Transcriptome response of Skeletonema marinoi to long-term dormancy.</title>
        <authorList>
            <person name="Pinder M.I.M."/>
            <person name="Kourtchenko O."/>
            <person name="Robertson E.K."/>
            <person name="Larsson T."/>
            <person name="Maumus F."/>
            <person name="Osuna-Cruz C.M."/>
            <person name="Vancaester E."/>
            <person name="Stenow R."/>
            <person name="Vandepoele K."/>
            <person name="Ploug H."/>
            <person name="Bruchert V."/>
            <person name="Godhe A."/>
            <person name="Topel M."/>
        </authorList>
    </citation>
    <scope>NUCLEOTIDE SEQUENCE</scope>
    <source>
        <strain evidence="14">R05AC</strain>
    </source>
</reference>
<keyword evidence="3" id="KW-0813">Transport</keyword>
<dbReference type="GO" id="GO:0019786">
    <property type="term" value="F:protein-phosphatidylethanolamide deconjugating activity"/>
    <property type="evidence" value="ECO:0007669"/>
    <property type="project" value="InterPro"/>
</dbReference>
<evidence type="ECO:0000256" key="6">
    <source>
        <dbReference type="ARBA" id="ARBA00022801"/>
    </source>
</evidence>
<dbReference type="AlphaFoldDB" id="A0AAD9DE24"/>
<dbReference type="GO" id="GO:0000423">
    <property type="term" value="P:mitophagy"/>
    <property type="evidence" value="ECO:0007669"/>
    <property type="project" value="TreeGrafter"/>
</dbReference>
<evidence type="ECO:0000256" key="5">
    <source>
        <dbReference type="ARBA" id="ARBA00022670"/>
    </source>
</evidence>
<dbReference type="EC" id="3.4.22.-" evidence="11"/>
<evidence type="ECO:0000256" key="11">
    <source>
        <dbReference type="RuleBase" id="RU363115"/>
    </source>
</evidence>
<gene>
    <name evidence="14" type="ORF">QTG54_004739</name>
</gene>
<dbReference type="GO" id="GO:0004197">
    <property type="term" value="F:cysteine-type endopeptidase activity"/>
    <property type="evidence" value="ECO:0007669"/>
    <property type="project" value="TreeGrafter"/>
</dbReference>
<proteinExistence type="inferred from homology"/>
<feature type="region of interest" description="Disordered" evidence="12">
    <location>
        <begin position="485"/>
        <end position="520"/>
    </location>
</feature>
<feature type="region of interest" description="Disordered" evidence="12">
    <location>
        <begin position="251"/>
        <end position="272"/>
    </location>
</feature>
<comment type="caution">
    <text evidence="14">The sequence shown here is derived from an EMBL/GenBank/DDBJ whole genome shotgun (WGS) entry which is preliminary data.</text>
</comment>
<protein>
    <recommendedName>
        <fullName evidence="11">Cysteine protease</fullName>
        <ecNumber evidence="11">3.4.22.-</ecNumber>
    </recommendedName>
</protein>
<keyword evidence="6 11" id="KW-0378">Hydrolase</keyword>
<keyword evidence="9 11" id="KW-0072">Autophagy</keyword>
<keyword evidence="15" id="KW-1185">Reference proteome</keyword>
<evidence type="ECO:0000256" key="9">
    <source>
        <dbReference type="ARBA" id="ARBA00023006"/>
    </source>
</evidence>
<feature type="compositionally biased region" description="Acidic residues" evidence="12">
    <location>
        <begin position="41"/>
        <end position="54"/>
    </location>
</feature>
<keyword evidence="8 11" id="KW-0653">Protein transport</keyword>
<feature type="domain" description="Peptidase C54 catalytic" evidence="13">
    <location>
        <begin position="133"/>
        <end position="447"/>
    </location>
</feature>
<feature type="compositionally biased region" description="Polar residues" evidence="12">
    <location>
        <begin position="258"/>
        <end position="272"/>
    </location>
</feature>
<dbReference type="PANTHER" id="PTHR22624:SF49">
    <property type="entry name" value="CYSTEINE PROTEASE"/>
    <property type="match status" value="1"/>
</dbReference>
<dbReference type="GO" id="GO:0035973">
    <property type="term" value="P:aggrephagy"/>
    <property type="evidence" value="ECO:0007669"/>
    <property type="project" value="TreeGrafter"/>
</dbReference>
<dbReference type="PANTHER" id="PTHR22624">
    <property type="entry name" value="CYSTEINE PROTEASE ATG4"/>
    <property type="match status" value="1"/>
</dbReference>
<comment type="function">
    <text evidence="11">Cysteine protease that plays a key role in autophagy by mediating both proteolytic activation and delipidation of ATG8 family proteins.</text>
</comment>
<comment type="subcellular location">
    <subcellularLocation>
        <location evidence="1 11">Cytoplasm</location>
    </subcellularLocation>
</comment>
<keyword evidence="4 11" id="KW-0963">Cytoplasm</keyword>
<evidence type="ECO:0000313" key="15">
    <source>
        <dbReference type="Proteomes" id="UP001224775"/>
    </source>
</evidence>
<keyword evidence="7" id="KW-0788">Thiol protease</keyword>
<evidence type="ECO:0000256" key="2">
    <source>
        <dbReference type="ARBA" id="ARBA00010958"/>
    </source>
</evidence>
<feature type="region of interest" description="Disordered" evidence="12">
    <location>
        <begin position="30"/>
        <end position="73"/>
    </location>
</feature>
<dbReference type="Proteomes" id="UP001224775">
    <property type="component" value="Unassembled WGS sequence"/>
</dbReference>
<evidence type="ECO:0000259" key="13">
    <source>
        <dbReference type="Pfam" id="PF03416"/>
    </source>
</evidence>
<dbReference type="InterPro" id="IPR046792">
    <property type="entry name" value="Peptidase_C54_cat"/>
</dbReference>
<dbReference type="InterPro" id="IPR038765">
    <property type="entry name" value="Papain-like_cys_pep_sf"/>
</dbReference>
<feature type="compositionally biased region" description="Acidic residues" evidence="12">
    <location>
        <begin position="505"/>
        <end position="520"/>
    </location>
</feature>
<dbReference type="InterPro" id="IPR005078">
    <property type="entry name" value="Peptidase_C54"/>
</dbReference>
<dbReference type="GO" id="GO:0000045">
    <property type="term" value="P:autophagosome assembly"/>
    <property type="evidence" value="ECO:0007669"/>
    <property type="project" value="TreeGrafter"/>
</dbReference>
<dbReference type="GO" id="GO:0016485">
    <property type="term" value="P:protein processing"/>
    <property type="evidence" value="ECO:0007669"/>
    <property type="project" value="TreeGrafter"/>
</dbReference>
<evidence type="ECO:0000256" key="10">
    <source>
        <dbReference type="ARBA" id="ARBA00029362"/>
    </source>
</evidence>
<evidence type="ECO:0000256" key="8">
    <source>
        <dbReference type="ARBA" id="ARBA00022927"/>
    </source>
</evidence>
<dbReference type="SUPFAM" id="SSF54001">
    <property type="entry name" value="Cysteine proteinases"/>
    <property type="match status" value="1"/>
</dbReference>
<comment type="catalytic activity">
    <reaction evidence="10">
        <text>[protein]-C-terminal L-amino acid-glycyl-phosphatidylethanolamide + H2O = [protein]-C-terminal L-amino acid-glycine + a 1,2-diacyl-sn-glycero-3-phosphoethanolamine</text>
        <dbReference type="Rhea" id="RHEA:67548"/>
        <dbReference type="Rhea" id="RHEA-COMP:17323"/>
        <dbReference type="Rhea" id="RHEA-COMP:17324"/>
        <dbReference type="ChEBI" id="CHEBI:15377"/>
        <dbReference type="ChEBI" id="CHEBI:64612"/>
        <dbReference type="ChEBI" id="CHEBI:172940"/>
        <dbReference type="ChEBI" id="CHEBI:172941"/>
    </reaction>
    <physiologicalReaction direction="left-to-right" evidence="10">
        <dbReference type="Rhea" id="RHEA:67549"/>
    </physiologicalReaction>
</comment>
<sequence length="520" mass="57889">MAPPDDDEIAHCPTTEGMLELDNLHLNNGAKNTAVVHDDSRDDSDVDSDDDDNDGISSSYHPAQHDHDPNNTAAGSSITTAYCLGYSFLRADHVTMRSFQKSLYWFTYRNDLVVPLRPYRPPVQSFAEDSWEVERIARWFADFPGHIDINENPGDDDYSEEYGKGGINNHWYSLHQMVAAGLGLGVLPGEWYGPTTACHVLRELNEIHCEMREELAKKLVPQTIQHPEDGTRSSQSNSLSCDMFRVHMPRRGSDAEATESSHPLSTPQTNEINDPLRAHLANDTASQSSPRNGSNRAEKDVAWDTSLLLLLPLRLGIQKIDSSKYGSTLAKLMSFPQSVGMLGGTPRHALWFYGADAVDPGNDQDCGGWYGLDPHTVQMAPRGTQTLIETGNSSDDPKYQWDAQILKHIFTNASHFNHDRAIPLSGLDTSCALGFYLKDYSDFCQFTSLLDALAKDHCRPNQLPEIITVAEKTPNYEDGVTSAMKDMVDNDDDGLDDFSVGNEEIKEEEETDDEDDFVLI</sequence>
<dbReference type="GO" id="GO:0005737">
    <property type="term" value="C:cytoplasm"/>
    <property type="evidence" value="ECO:0007669"/>
    <property type="project" value="UniProtKB-SubCell"/>
</dbReference>
<evidence type="ECO:0000256" key="7">
    <source>
        <dbReference type="ARBA" id="ARBA00022807"/>
    </source>
</evidence>
<dbReference type="Pfam" id="PF03416">
    <property type="entry name" value="Peptidase_C54"/>
    <property type="match status" value="1"/>
</dbReference>
<evidence type="ECO:0000256" key="12">
    <source>
        <dbReference type="SAM" id="MobiDB-lite"/>
    </source>
</evidence>
<keyword evidence="5 11" id="KW-0645">Protease</keyword>